<accession>A0A517PZY7</accession>
<protein>
    <submittedName>
        <fullName evidence="2">Blue light-and temperature-regulated antirepressor YcgF</fullName>
    </submittedName>
</protein>
<evidence type="ECO:0000313" key="2">
    <source>
        <dbReference type="EMBL" id="QDT24944.1"/>
    </source>
</evidence>
<dbReference type="GO" id="GO:0071949">
    <property type="term" value="F:FAD binding"/>
    <property type="evidence" value="ECO:0007669"/>
    <property type="project" value="InterPro"/>
</dbReference>
<dbReference type="SMART" id="SM01034">
    <property type="entry name" value="BLUF"/>
    <property type="match status" value="1"/>
</dbReference>
<gene>
    <name evidence="2" type="primary">ycgF</name>
    <name evidence="2" type="ORF">Enr10x_02380</name>
</gene>
<dbReference type="Proteomes" id="UP000315647">
    <property type="component" value="Chromosome"/>
</dbReference>
<proteinExistence type="predicted"/>
<dbReference type="Pfam" id="PF04940">
    <property type="entry name" value="BLUF"/>
    <property type="match status" value="1"/>
</dbReference>
<evidence type="ECO:0000259" key="1">
    <source>
        <dbReference type="PROSITE" id="PS50925"/>
    </source>
</evidence>
<dbReference type="PROSITE" id="PS50925">
    <property type="entry name" value="BLUF"/>
    <property type="match status" value="1"/>
</dbReference>
<organism evidence="2 3">
    <name type="scientific">Gimesia panareensis</name>
    <dbReference type="NCBI Taxonomy" id="2527978"/>
    <lineage>
        <taxon>Bacteria</taxon>
        <taxon>Pseudomonadati</taxon>
        <taxon>Planctomycetota</taxon>
        <taxon>Planctomycetia</taxon>
        <taxon>Planctomycetales</taxon>
        <taxon>Planctomycetaceae</taxon>
        <taxon>Gimesia</taxon>
    </lineage>
</organism>
<dbReference type="InterPro" id="IPR036046">
    <property type="entry name" value="Acylphosphatase-like_dom_sf"/>
</dbReference>
<feature type="domain" description="BLUF" evidence="1">
    <location>
        <begin position="38"/>
        <end position="129"/>
    </location>
</feature>
<dbReference type="AlphaFoldDB" id="A0A517PZY7"/>
<dbReference type="GO" id="GO:0009882">
    <property type="term" value="F:blue light photoreceptor activity"/>
    <property type="evidence" value="ECO:0007669"/>
    <property type="project" value="InterPro"/>
</dbReference>
<reference evidence="2 3" key="1">
    <citation type="submission" date="2019-03" db="EMBL/GenBank/DDBJ databases">
        <title>Deep-cultivation of Planctomycetes and their phenomic and genomic characterization uncovers novel biology.</title>
        <authorList>
            <person name="Wiegand S."/>
            <person name="Jogler M."/>
            <person name="Boedeker C."/>
            <person name="Pinto D."/>
            <person name="Vollmers J."/>
            <person name="Rivas-Marin E."/>
            <person name="Kohn T."/>
            <person name="Peeters S.H."/>
            <person name="Heuer A."/>
            <person name="Rast P."/>
            <person name="Oberbeckmann S."/>
            <person name="Bunk B."/>
            <person name="Jeske O."/>
            <person name="Meyerdierks A."/>
            <person name="Storesund J.E."/>
            <person name="Kallscheuer N."/>
            <person name="Luecker S."/>
            <person name="Lage O.M."/>
            <person name="Pohl T."/>
            <person name="Merkel B.J."/>
            <person name="Hornburger P."/>
            <person name="Mueller R.-W."/>
            <person name="Bruemmer F."/>
            <person name="Labrenz M."/>
            <person name="Spormann A.M."/>
            <person name="Op den Camp H."/>
            <person name="Overmann J."/>
            <person name="Amann R."/>
            <person name="Jetten M.S.M."/>
            <person name="Mascher T."/>
            <person name="Medema M.H."/>
            <person name="Devos D.P."/>
            <person name="Kaster A.-K."/>
            <person name="Ovreas L."/>
            <person name="Rohde M."/>
            <person name="Galperin M.Y."/>
            <person name="Jogler C."/>
        </authorList>
    </citation>
    <scope>NUCLEOTIDE SEQUENCE [LARGE SCALE GENOMIC DNA]</scope>
    <source>
        <strain evidence="2 3">Enr10</strain>
    </source>
</reference>
<keyword evidence="3" id="KW-1185">Reference proteome</keyword>
<dbReference type="EMBL" id="CP037421">
    <property type="protein sequence ID" value="QDT24944.1"/>
    <property type="molecule type" value="Genomic_DNA"/>
</dbReference>
<name>A0A517PZY7_9PLAN</name>
<dbReference type="Gene3D" id="3.30.70.100">
    <property type="match status" value="1"/>
</dbReference>
<dbReference type="InterPro" id="IPR007024">
    <property type="entry name" value="BLUF_domain"/>
</dbReference>
<dbReference type="RefSeq" id="WP_145447914.1">
    <property type="nucleotide sequence ID" value="NZ_CP037421.1"/>
</dbReference>
<sequence length="189" mass="22089">MQSILSRFPPFEADKPLQGLPNCIFIYSWLSNCETVKLCHLIYVSKSVLPMSKEDLKEILRVACRNNAAQNITGVLVYDRGHFFQVLEGDYNSVEAVFSRIQKDKRHCRINRIISFTVQERLFPTWKMGLYNLDDTTEFDFYKLKTCMRSLHAKTSAGEKRDLAKYALKIFIELKKHRTEQAEDLIQLD</sequence>
<dbReference type="SUPFAM" id="SSF54975">
    <property type="entry name" value="Acylphosphatase/BLUF domain-like"/>
    <property type="match status" value="1"/>
</dbReference>
<evidence type="ECO:0000313" key="3">
    <source>
        <dbReference type="Proteomes" id="UP000315647"/>
    </source>
</evidence>